<accession>A0A844FYT7</accession>
<dbReference type="Gene3D" id="3.30.1310.10">
    <property type="entry name" value="Nucleoid-associated protein YbaB-like domain"/>
    <property type="match status" value="1"/>
</dbReference>
<evidence type="ECO:0000313" key="3">
    <source>
        <dbReference type="EMBL" id="MST96053.1"/>
    </source>
</evidence>
<keyword evidence="1 2" id="KW-0238">DNA-binding</keyword>
<evidence type="ECO:0000313" key="4">
    <source>
        <dbReference type="Proteomes" id="UP000435649"/>
    </source>
</evidence>
<protein>
    <recommendedName>
        <fullName evidence="2">Nucleoid-associated protein FYJ85_03210</fullName>
    </recommendedName>
</protein>
<comment type="function">
    <text evidence="2">Binds to DNA and alters its conformation. May be involved in regulation of gene expression, nucleoid organization and DNA protection.</text>
</comment>
<dbReference type="SUPFAM" id="SSF82607">
    <property type="entry name" value="YbaB-like"/>
    <property type="match status" value="1"/>
</dbReference>
<sequence>MSNMFGNLGELAKMMSKAKDIQANLKKFKEEMPTMEFSASSPGCQVRVTVTGDFRIKEISLTDEALKDRALLEEQILVAANSALAAAKATAQEKMNEVTGGLGVDMPGIF</sequence>
<dbReference type="InterPro" id="IPR004401">
    <property type="entry name" value="YbaB/EbfC"/>
</dbReference>
<evidence type="ECO:0000256" key="2">
    <source>
        <dbReference type="HAMAP-Rule" id="MF_00274"/>
    </source>
</evidence>
<dbReference type="Proteomes" id="UP000435649">
    <property type="component" value="Unassembled WGS sequence"/>
</dbReference>
<keyword evidence="4" id="KW-1185">Reference proteome</keyword>
<dbReference type="PIRSF" id="PIRSF004555">
    <property type="entry name" value="UCP004555"/>
    <property type="match status" value="1"/>
</dbReference>
<dbReference type="EMBL" id="VUNS01000002">
    <property type="protein sequence ID" value="MST96053.1"/>
    <property type="molecule type" value="Genomic_DNA"/>
</dbReference>
<comment type="caution">
    <text evidence="3">The sequence shown here is derived from an EMBL/GenBank/DDBJ whole genome shotgun (WGS) entry which is preliminary data.</text>
</comment>
<comment type="similarity">
    <text evidence="2">Belongs to the YbaB/EbfC family.</text>
</comment>
<gene>
    <name evidence="3" type="ORF">FYJ85_03210</name>
</gene>
<dbReference type="GO" id="GO:0003677">
    <property type="term" value="F:DNA binding"/>
    <property type="evidence" value="ECO:0007669"/>
    <property type="project" value="UniProtKB-UniRule"/>
</dbReference>
<dbReference type="GO" id="GO:0005829">
    <property type="term" value="C:cytosol"/>
    <property type="evidence" value="ECO:0007669"/>
    <property type="project" value="TreeGrafter"/>
</dbReference>
<dbReference type="GO" id="GO:0043590">
    <property type="term" value="C:bacterial nucleoid"/>
    <property type="evidence" value="ECO:0007669"/>
    <property type="project" value="UniProtKB-UniRule"/>
</dbReference>
<name>A0A844FYT7_9BACT</name>
<comment type="subunit">
    <text evidence="2">Homodimer.</text>
</comment>
<proteinExistence type="inferred from homology"/>
<dbReference type="Pfam" id="PF02575">
    <property type="entry name" value="YbaB_DNA_bd"/>
    <property type="match status" value="1"/>
</dbReference>
<dbReference type="AlphaFoldDB" id="A0A844FYT7"/>
<dbReference type="HAMAP" id="MF_00274">
    <property type="entry name" value="DNA_YbaB_EbfC"/>
    <property type="match status" value="1"/>
</dbReference>
<dbReference type="PANTHER" id="PTHR33449:SF1">
    <property type="entry name" value="NUCLEOID-ASSOCIATED PROTEIN YBAB"/>
    <property type="match status" value="1"/>
</dbReference>
<dbReference type="InterPro" id="IPR036894">
    <property type="entry name" value="YbaB-like_sf"/>
</dbReference>
<dbReference type="NCBIfam" id="TIGR00103">
    <property type="entry name" value="DNA_YbaB_EbfC"/>
    <property type="match status" value="1"/>
</dbReference>
<dbReference type="PANTHER" id="PTHR33449">
    <property type="entry name" value="NUCLEOID-ASSOCIATED PROTEIN YBAB"/>
    <property type="match status" value="1"/>
</dbReference>
<comment type="subcellular location">
    <subcellularLocation>
        <location evidence="2">Cytoplasm</location>
        <location evidence="2">Nucleoid</location>
    </subcellularLocation>
</comment>
<reference evidence="3 4" key="1">
    <citation type="submission" date="2019-08" db="EMBL/GenBank/DDBJ databases">
        <title>In-depth cultivation of the pig gut microbiome towards novel bacterial diversity and tailored functional studies.</title>
        <authorList>
            <person name="Wylensek D."/>
            <person name="Hitch T.C.A."/>
            <person name="Clavel T."/>
        </authorList>
    </citation>
    <scope>NUCLEOTIDE SEQUENCE [LARGE SCALE GENOMIC DNA]</scope>
    <source>
        <strain evidence="3 4">BBE-744-WT-12</strain>
    </source>
</reference>
<organism evidence="3 4">
    <name type="scientific">Victivallis lenta</name>
    <dbReference type="NCBI Taxonomy" id="2606640"/>
    <lineage>
        <taxon>Bacteria</taxon>
        <taxon>Pseudomonadati</taxon>
        <taxon>Lentisphaerota</taxon>
        <taxon>Lentisphaeria</taxon>
        <taxon>Victivallales</taxon>
        <taxon>Victivallaceae</taxon>
        <taxon>Victivallis</taxon>
    </lineage>
</organism>
<evidence type="ECO:0000256" key="1">
    <source>
        <dbReference type="ARBA" id="ARBA00023125"/>
    </source>
</evidence>
<keyword evidence="2" id="KW-0963">Cytoplasm</keyword>